<sequence length="210" mass="24311">MEISINQMSSYYRAYLFFDGDERYKKPILAIAEKSANYDVLLSDKPELLQRWRIFIEQVNRGFEGIGASRNINLQGNWNLKNIELQQALNNELKEHQENKQSADPKSKYYVRLLLLRMEKILTAYMSLTNVLGGLGVSAESIDIEAEILEVSNMLILLNPQDDALKRVAKKWGFVKRVLLTYETRIAPYVVIHGYEKIREDIGEHLVSFP</sequence>
<dbReference type="KEGG" id="oai:OLEAN_C21770"/>
<dbReference type="AlphaFoldDB" id="R4YSP4"/>
<reference evidence="1 2" key="1">
    <citation type="journal article" date="2013" name="Nat. Commun.">
        <title>Genome sequence and functional genomic analysis of the oil-degrading bacterium Oleispira antarctica.</title>
        <authorList>
            <person name="Kube M."/>
            <person name="Chernikova T.N."/>
            <person name="Al-Ramahi Y."/>
            <person name="Beloqui A."/>
            <person name="Lopez-Cortez N."/>
            <person name="Guazzaroni M.E."/>
            <person name="Heipieper H.J."/>
            <person name="Klages S."/>
            <person name="Kotsyurbenko O.R."/>
            <person name="Langer I."/>
            <person name="Nechitaylo T.Y."/>
            <person name="Lunsdorf H."/>
            <person name="Fernandez M."/>
            <person name="Juarez S."/>
            <person name="Ciordia S."/>
            <person name="Singer A."/>
            <person name="Kagan O."/>
            <person name="Egorova O."/>
            <person name="Petit P.A."/>
            <person name="Stogios P."/>
            <person name="Kim Y."/>
            <person name="Tchigvintsev A."/>
            <person name="Flick R."/>
            <person name="Denaro R."/>
            <person name="Genovese M."/>
            <person name="Albar J.P."/>
            <person name="Reva O.N."/>
            <person name="Martinez-Gomariz M."/>
            <person name="Tran H."/>
            <person name="Ferrer M."/>
            <person name="Savchenko A."/>
            <person name="Yakunin A.F."/>
            <person name="Yakimov M.M."/>
            <person name="Golyshina O.V."/>
            <person name="Reinhardt R."/>
            <person name="Golyshin P.N."/>
        </authorList>
    </citation>
    <scope>NUCLEOTIDE SEQUENCE [LARGE SCALE GENOMIC DNA]</scope>
</reference>
<organism evidence="1 2">
    <name type="scientific">Oleispira antarctica RB-8</name>
    <dbReference type="NCBI Taxonomy" id="698738"/>
    <lineage>
        <taxon>Bacteria</taxon>
        <taxon>Pseudomonadati</taxon>
        <taxon>Pseudomonadota</taxon>
        <taxon>Gammaproteobacteria</taxon>
        <taxon>Oceanospirillales</taxon>
        <taxon>Oceanospirillaceae</taxon>
        <taxon>Oleispira</taxon>
    </lineage>
</organism>
<dbReference type="EMBL" id="FO203512">
    <property type="protein sequence ID" value="CCK76353.1"/>
    <property type="molecule type" value="Genomic_DNA"/>
</dbReference>
<protein>
    <submittedName>
        <fullName evidence="1">Uncharacterized protein</fullName>
    </submittedName>
</protein>
<evidence type="ECO:0000313" key="1">
    <source>
        <dbReference type="EMBL" id="CCK76353.1"/>
    </source>
</evidence>
<gene>
    <name evidence="1" type="ORF">OLEAN_C21770</name>
</gene>
<proteinExistence type="predicted"/>
<dbReference type="HOGENOM" id="CLU_1169722_0_0_6"/>
<name>R4YSP4_OLEAN</name>
<keyword evidence="2" id="KW-1185">Reference proteome</keyword>
<evidence type="ECO:0000313" key="2">
    <source>
        <dbReference type="Proteomes" id="UP000032749"/>
    </source>
</evidence>
<dbReference type="Proteomes" id="UP000032749">
    <property type="component" value="Chromosome"/>
</dbReference>
<dbReference type="STRING" id="698738.OLEAN_C21770"/>
<accession>R4YSP4</accession>